<evidence type="ECO:0000313" key="3">
    <source>
        <dbReference type="EMBL" id="SVA76615.1"/>
    </source>
</evidence>
<protein>
    <recommendedName>
        <fullName evidence="2">Ferrous iron transporter FeoA-like domain-containing protein</fullName>
    </recommendedName>
</protein>
<keyword evidence="1" id="KW-0408">Iron</keyword>
<dbReference type="InterPro" id="IPR008988">
    <property type="entry name" value="Transcriptional_repressor_C"/>
</dbReference>
<name>A0A381YI12_9ZZZZ</name>
<evidence type="ECO:0000256" key="1">
    <source>
        <dbReference type="ARBA" id="ARBA00023004"/>
    </source>
</evidence>
<reference evidence="3" key="1">
    <citation type="submission" date="2018-05" db="EMBL/GenBank/DDBJ databases">
        <authorList>
            <person name="Lanie J.A."/>
            <person name="Ng W.-L."/>
            <person name="Kazmierczak K.M."/>
            <person name="Andrzejewski T.M."/>
            <person name="Davidsen T.M."/>
            <person name="Wayne K.J."/>
            <person name="Tettelin H."/>
            <person name="Glass J.I."/>
            <person name="Rusch D."/>
            <person name="Podicherti R."/>
            <person name="Tsui H.-C.T."/>
            <person name="Winkler M.E."/>
        </authorList>
    </citation>
    <scope>NUCLEOTIDE SEQUENCE</scope>
</reference>
<dbReference type="InterPro" id="IPR007167">
    <property type="entry name" value="Fe-transptr_FeoA-like"/>
</dbReference>
<proteinExistence type="predicted"/>
<organism evidence="3">
    <name type="scientific">marine metagenome</name>
    <dbReference type="NCBI Taxonomy" id="408172"/>
    <lineage>
        <taxon>unclassified sequences</taxon>
        <taxon>metagenomes</taxon>
        <taxon>ecological metagenomes</taxon>
    </lineage>
</organism>
<evidence type="ECO:0000259" key="2">
    <source>
        <dbReference type="Pfam" id="PF04023"/>
    </source>
</evidence>
<feature type="domain" description="Ferrous iron transporter FeoA-like" evidence="2">
    <location>
        <begin position="1"/>
        <end position="42"/>
    </location>
</feature>
<gene>
    <name evidence="3" type="ORF">METZ01_LOCUS129469</name>
</gene>
<accession>A0A381YI12</accession>
<dbReference type="Pfam" id="PF04023">
    <property type="entry name" value="FeoA"/>
    <property type="match status" value="1"/>
</dbReference>
<dbReference type="Gene3D" id="2.30.30.90">
    <property type="match status" value="1"/>
</dbReference>
<dbReference type="GO" id="GO:0046914">
    <property type="term" value="F:transition metal ion binding"/>
    <property type="evidence" value="ECO:0007669"/>
    <property type="project" value="InterPro"/>
</dbReference>
<dbReference type="AlphaFoldDB" id="A0A381YI12"/>
<dbReference type="InterPro" id="IPR038157">
    <property type="entry name" value="FeoA_core_dom"/>
</dbReference>
<sequence length="43" mass="4861">MGILPGVEIRLLKKGPFNGPIEIKVRCYEVALRYKDAMQINVS</sequence>
<dbReference type="EMBL" id="UINC01018274">
    <property type="protein sequence ID" value="SVA76615.1"/>
    <property type="molecule type" value="Genomic_DNA"/>
</dbReference>
<dbReference type="SUPFAM" id="SSF50037">
    <property type="entry name" value="C-terminal domain of transcriptional repressors"/>
    <property type="match status" value="1"/>
</dbReference>